<dbReference type="OrthoDB" id="9794201at2"/>
<organism evidence="3 4">
    <name type="scientific">Criibacterium bergeronii</name>
    <dbReference type="NCBI Taxonomy" id="1871336"/>
    <lineage>
        <taxon>Bacteria</taxon>
        <taxon>Bacillati</taxon>
        <taxon>Bacillota</taxon>
        <taxon>Clostridia</taxon>
        <taxon>Peptostreptococcales</taxon>
        <taxon>Filifactoraceae</taxon>
        <taxon>Criibacterium</taxon>
    </lineage>
</organism>
<name>A0A552V701_9FIRM</name>
<feature type="domain" description="Integrase catalytic" evidence="2">
    <location>
        <begin position="246"/>
        <end position="474"/>
    </location>
</feature>
<dbReference type="Pfam" id="PF09299">
    <property type="entry name" value="Mu-transpos_C"/>
    <property type="match status" value="1"/>
</dbReference>
<dbReference type="AlphaFoldDB" id="A0A552V701"/>
<dbReference type="InterPro" id="IPR012337">
    <property type="entry name" value="RNaseH-like_sf"/>
</dbReference>
<dbReference type="GO" id="GO:0015074">
    <property type="term" value="P:DNA integration"/>
    <property type="evidence" value="ECO:0007669"/>
    <property type="project" value="InterPro"/>
</dbReference>
<dbReference type="Pfam" id="PF09039">
    <property type="entry name" value="HTH_Tnp_Mu_2"/>
    <property type="match status" value="1"/>
</dbReference>
<gene>
    <name evidence="3" type="ORF">FL857_06100</name>
</gene>
<sequence length="674" mass="78366">MGEILTVKEAAKLKNCSQRYIQSLIKSKKLKAHISDIPSNNKKQYLIDLDDLPFDLRAKYYKQLNKNLVYKISEQKGDCEVQRYEDFTAKQRKELDLWSKIIEFWQKHREIFDSKTKADEQIIGAINLKLKKEGSDLVVSQSMLYRKYSYYKKGDFKSVIGKSGGHNKGKSSIPSEVWDGFLSFYLDDTRPTFRDCYNTTVDWTREFYPQFIEDIPSEMTFRRKLKEAVPKAVVKYMRQGEKVLKDECLPYIERLYDDLKINDVWVTDTHTLDVHTQYLYEDETGKEKTGIHRPSITVFFEARSGIITGWNVTDNPSINSSIFALRQGIMRTGTVPKIIYADNGSEFMSYDYGGRVNRSKTVQKELDYAMTILGRLGIQIKAAQVKNARAKPIERFFLDFKNHISKMFDTYTGGNITERPEGLKKRLKDGKIPIDSELRLIVDEMIELENQGMYGGNEKRFEGLTKQEVYNLLVKDSVRVAIKEDELNLMLMRSMTVQKVKRKGVKVRIAGEDIWYSSEDTWMHLDKEVFVRYNPLDLSTARIYDKQDRYLFTWQVDKELMLAFIEIDKQRLADANEKLARNIKAVKNYAKGLTNNLSPETKIDMLDLKLRKLHKLRAEGKLVVEQSGIVSIRRAKENTQTVSAMENELKQTGTDSAVIIDINRMNKNLENNKK</sequence>
<dbReference type="Gene3D" id="3.30.420.10">
    <property type="entry name" value="Ribonuclease H-like superfamily/Ribonuclease H"/>
    <property type="match status" value="1"/>
</dbReference>
<dbReference type="InterPro" id="IPR001584">
    <property type="entry name" value="Integrase_cat-core"/>
</dbReference>
<feature type="coiled-coil region" evidence="1">
    <location>
        <begin position="562"/>
        <end position="596"/>
    </location>
</feature>
<dbReference type="RefSeq" id="WP_144398187.1">
    <property type="nucleotide sequence ID" value="NZ_VJXW01000007.1"/>
</dbReference>
<evidence type="ECO:0000259" key="2">
    <source>
        <dbReference type="PROSITE" id="PS50994"/>
    </source>
</evidence>
<protein>
    <submittedName>
        <fullName evidence="3">DDE-type integrase/transposase/recombinase</fullName>
    </submittedName>
</protein>
<dbReference type="EMBL" id="VJXW01000007">
    <property type="protein sequence ID" value="TRW26257.1"/>
    <property type="molecule type" value="Genomic_DNA"/>
</dbReference>
<evidence type="ECO:0000313" key="4">
    <source>
        <dbReference type="Proteomes" id="UP000319424"/>
    </source>
</evidence>
<evidence type="ECO:0000313" key="3">
    <source>
        <dbReference type="EMBL" id="TRW26257.1"/>
    </source>
</evidence>
<evidence type="ECO:0000256" key="1">
    <source>
        <dbReference type="SAM" id="Coils"/>
    </source>
</evidence>
<dbReference type="Pfam" id="PF12728">
    <property type="entry name" value="HTH_17"/>
    <property type="match status" value="1"/>
</dbReference>
<comment type="caution">
    <text evidence="3">The sequence shown here is derived from an EMBL/GenBank/DDBJ whole genome shotgun (WGS) entry which is preliminary data.</text>
</comment>
<dbReference type="Gene3D" id="1.10.10.60">
    <property type="entry name" value="Homeodomain-like"/>
    <property type="match status" value="1"/>
</dbReference>
<dbReference type="InterPro" id="IPR015378">
    <property type="entry name" value="Transposase-like_Mu_C"/>
</dbReference>
<proteinExistence type="predicted"/>
<dbReference type="InterPro" id="IPR041657">
    <property type="entry name" value="HTH_17"/>
</dbReference>
<dbReference type="InterPro" id="IPR015126">
    <property type="entry name" value="Mu_I-gamma"/>
</dbReference>
<dbReference type="InterPro" id="IPR036397">
    <property type="entry name" value="RNaseH_sf"/>
</dbReference>
<reference evidence="3 4" key="1">
    <citation type="submission" date="2019-07" db="EMBL/GenBank/DDBJ databases">
        <title>Criibacterium bergeronii gen. nov., sp. nov. isolated from human clinical samples.</title>
        <authorList>
            <person name="Maheux A.F."/>
            <person name="Boudreau D.K."/>
            <person name="Berube E."/>
            <person name="Brodeur S."/>
            <person name="Bernard K.A."/>
            <person name="Abed J.Y."/>
            <person name="Ducrey E."/>
            <person name="Guay E.F."/>
            <person name="Raymond F."/>
            <person name="Corbeil J."/>
            <person name="Domingo M.-C."/>
            <person name="Roy P.H."/>
            <person name="Boissinot M."/>
            <person name="Tocheva E.I."/>
            <person name="Omar R.F."/>
        </authorList>
    </citation>
    <scope>NUCLEOTIDE SEQUENCE [LARGE SCALE GENOMIC DNA]</scope>
    <source>
        <strain evidence="3 4">CCRI-24246</strain>
    </source>
</reference>
<dbReference type="PROSITE" id="PS50994">
    <property type="entry name" value="INTEGRASE"/>
    <property type="match status" value="1"/>
</dbReference>
<keyword evidence="1" id="KW-0175">Coiled coil</keyword>
<accession>A0A552V701</accession>
<dbReference type="Proteomes" id="UP000319424">
    <property type="component" value="Unassembled WGS sequence"/>
</dbReference>
<dbReference type="SUPFAM" id="SSF53098">
    <property type="entry name" value="Ribonuclease H-like"/>
    <property type="match status" value="1"/>
</dbReference>
<dbReference type="GO" id="GO:0003676">
    <property type="term" value="F:nucleic acid binding"/>
    <property type="evidence" value="ECO:0007669"/>
    <property type="project" value="InterPro"/>
</dbReference>